<organism evidence="3 4">
    <name type="scientific">Amycolatopsis plumensis</name>
    <dbReference type="NCBI Taxonomy" id="236508"/>
    <lineage>
        <taxon>Bacteria</taxon>
        <taxon>Bacillati</taxon>
        <taxon>Actinomycetota</taxon>
        <taxon>Actinomycetes</taxon>
        <taxon>Pseudonocardiales</taxon>
        <taxon>Pseudonocardiaceae</taxon>
        <taxon>Amycolatopsis</taxon>
    </lineage>
</organism>
<feature type="compositionally biased region" description="Low complexity" evidence="1">
    <location>
        <begin position="28"/>
        <end position="44"/>
    </location>
</feature>
<gene>
    <name evidence="3" type="ORF">ACFFTO_26370</name>
</gene>
<feature type="signal peptide" evidence="2">
    <location>
        <begin position="1"/>
        <end position="27"/>
    </location>
</feature>
<feature type="chain" id="PRO_5046240493" description="DUF4352 domain-containing protein" evidence="2">
    <location>
        <begin position="28"/>
        <end position="179"/>
    </location>
</feature>
<dbReference type="EMBL" id="JBHMBK010000021">
    <property type="protein sequence ID" value="MFB9687720.1"/>
    <property type="molecule type" value="Genomic_DNA"/>
</dbReference>
<protein>
    <recommendedName>
        <fullName evidence="5">DUF4352 domain-containing protein</fullName>
    </recommendedName>
</protein>
<dbReference type="Proteomes" id="UP001589535">
    <property type="component" value="Unassembled WGS sequence"/>
</dbReference>
<evidence type="ECO:0000256" key="2">
    <source>
        <dbReference type="SAM" id="SignalP"/>
    </source>
</evidence>
<evidence type="ECO:0000313" key="4">
    <source>
        <dbReference type="Proteomes" id="UP001589535"/>
    </source>
</evidence>
<feature type="region of interest" description="Disordered" evidence="1">
    <location>
        <begin position="27"/>
        <end position="52"/>
    </location>
</feature>
<reference evidence="3 4" key="1">
    <citation type="submission" date="2024-09" db="EMBL/GenBank/DDBJ databases">
        <authorList>
            <person name="Sun Q."/>
            <person name="Mori K."/>
        </authorList>
    </citation>
    <scope>NUCLEOTIDE SEQUENCE [LARGE SCALE GENOMIC DNA]</scope>
    <source>
        <strain evidence="3 4">JCM 13852</strain>
    </source>
</reference>
<evidence type="ECO:0000313" key="3">
    <source>
        <dbReference type="EMBL" id="MFB9687720.1"/>
    </source>
</evidence>
<dbReference type="PROSITE" id="PS51257">
    <property type="entry name" value="PROKAR_LIPOPROTEIN"/>
    <property type="match status" value="1"/>
</dbReference>
<keyword evidence="2" id="KW-0732">Signal</keyword>
<comment type="caution">
    <text evidence="3">The sequence shown here is derived from an EMBL/GenBank/DDBJ whole genome shotgun (WGS) entry which is preliminary data.</text>
</comment>
<dbReference type="RefSeq" id="WP_378198555.1">
    <property type="nucleotide sequence ID" value="NZ_JBHMBK010000021.1"/>
</dbReference>
<sequence length="179" mass="18124">MKIRTSLVAAAAAVLLLAGCGSPPVNTGSVSPASGGAPASAAAADAKKPPTWGERYTWPNGVAIEVTQPAGCKPGQYAQPPNIERAVTLQVTVTNGSDKPFDATLLSTAQAQFGGAHADAVFDSNGKCKNSTMNGAATVLPGKTLKLDMSFAVGKDPGELQIELQPDFVGDKAVFVGQA</sequence>
<accession>A0ABV5UAH7</accession>
<evidence type="ECO:0000256" key="1">
    <source>
        <dbReference type="SAM" id="MobiDB-lite"/>
    </source>
</evidence>
<keyword evidence="4" id="KW-1185">Reference proteome</keyword>
<proteinExistence type="predicted"/>
<name>A0ABV5UAH7_9PSEU</name>
<evidence type="ECO:0008006" key="5">
    <source>
        <dbReference type="Google" id="ProtNLM"/>
    </source>
</evidence>